<feature type="compositionally biased region" description="Basic residues" evidence="1">
    <location>
        <begin position="96"/>
        <end position="105"/>
    </location>
</feature>
<comment type="caution">
    <text evidence="2">The sequence shown here is derived from an EMBL/GenBank/DDBJ whole genome shotgun (WGS) entry which is preliminary data.</text>
</comment>
<evidence type="ECO:0000313" key="3">
    <source>
        <dbReference type="Proteomes" id="UP000634136"/>
    </source>
</evidence>
<evidence type="ECO:0000256" key="1">
    <source>
        <dbReference type="SAM" id="MobiDB-lite"/>
    </source>
</evidence>
<name>A0A834WG86_9FABA</name>
<feature type="region of interest" description="Disordered" evidence="1">
    <location>
        <begin position="57"/>
        <end position="128"/>
    </location>
</feature>
<reference evidence="2" key="1">
    <citation type="submission" date="2020-09" db="EMBL/GenBank/DDBJ databases">
        <title>Genome-Enabled Discovery of Anthraquinone Biosynthesis in Senna tora.</title>
        <authorList>
            <person name="Kang S.-H."/>
            <person name="Pandey R.P."/>
            <person name="Lee C.-M."/>
            <person name="Sim J.-S."/>
            <person name="Jeong J.-T."/>
            <person name="Choi B.-S."/>
            <person name="Jung M."/>
            <person name="Ginzburg D."/>
            <person name="Zhao K."/>
            <person name="Won S.Y."/>
            <person name="Oh T.-J."/>
            <person name="Yu Y."/>
            <person name="Kim N.-H."/>
            <person name="Lee O.R."/>
            <person name="Lee T.-H."/>
            <person name="Bashyal P."/>
            <person name="Kim T.-S."/>
            <person name="Lee W.-H."/>
            <person name="Kawkins C."/>
            <person name="Kim C.-K."/>
            <person name="Kim J.S."/>
            <person name="Ahn B.O."/>
            <person name="Rhee S.Y."/>
            <person name="Sohng J.K."/>
        </authorList>
    </citation>
    <scope>NUCLEOTIDE SEQUENCE</scope>
    <source>
        <tissue evidence="2">Leaf</tissue>
    </source>
</reference>
<dbReference type="EMBL" id="JAAIUW010000008">
    <property type="protein sequence ID" value="KAF7821617.1"/>
    <property type="molecule type" value="Genomic_DNA"/>
</dbReference>
<sequence length="128" mass="14535">MTQGNLPRSPRQSELRASKASVDDDVDRHRSAKLKNQSPMGQPFFYAKSHVHMLGQNEAYDTRKHPKKFQRNPTCTRPTLRWTTTWSPSVGDPKKSITHGRKPPKKFQGDQSRLPGGRPCGSLSIRNQ</sequence>
<proteinExistence type="predicted"/>
<keyword evidence="3" id="KW-1185">Reference proteome</keyword>
<accession>A0A834WG86</accession>
<feature type="region of interest" description="Disordered" evidence="1">
    <location>
        <begin position="1"/>
        <end position="45"/>
    </location>
</feature>
<organism evidence="2 3">
    <name type="scientific">Senna tora</name>
    <dbReference type="NCBI Taxonomy" id="362788"/>
    <lineage>
        <taxon>Eukaryota</taxon>
        <taxon>Viridiplantae</taxon>
        <taxon>Streptophyta</taxon>
        <taxon>Embryophyta</taxon>
        <taxon>Tracheophyta</taxon>
        <taxon>Spermatophyta</taxon>
        <taxon>Magnoliopsida</taxon>
        <taxon>eudicotyledons</taxon>
        <taxon>Gunneridae</taxon>
        <taxon>Pentapetalae</taxon>
        <taxon>rosids</taxon>
        <taxon>fabids</taxon>
        <taxon>Fabales</taxon>
        <taxon>Fabaceae</taxon>
        <taxon>Caesalpinioideae</taxon>
        <taxon>Cassia clade</taxon>
        <taxon>Senna</taxon>
    </lineage>
</organism>
<dbReference type="AlphaFoldDB" id="A0A834WG86"/>
<evidence type="ECO:0000313" key="2">
    <source>
        <dbReference type="EMBL" id="KAF7821617.1"/>
    </source>
</evidence>
<gene>
    <name evidence="2" type="ORF">G2W53_027072</name>
</gene>
<feature type="compositionally biased region" description="Polar residues" evidence="1">
    <location>
        <begin position="1"/>
        <end position="10"/>
    </location>
</feature>
<dbReference type="Proteomes" id="UP000634136">
    <property type="component" value="Unassembled WGS sequence"/>
</dbReference>
<feature type="compositionally biased region" description="Low complexity" evidence="1">
    <location>
        <begin position="73"/>
        <end position="86"/>
    </location>
</feature>
<protein>
    <submittedName>
        <fullName evidence="2">Uncharacterized protein</fullName>
    </submittedName>
</protein>